<reference evidence="1" key="1">
    <citation type="submission" date="2019-01" db="EMBL/GenBank/DDBJ databases">
        <title>Sinorhodobacter populi sp. nov. isolated from the symptomatic bark tissue of Populus euramericana canker.</title>
        <authorList>
            <person name="Xu G."/>
        </authorList>
    </citation>
    <scope>NUCLEOTIDE SEQUENCE [LARGE SCALE GENOMIC DNA]</scope>
    <source>
        <strain evidence="1">CGMCC 1.12963</strain>
    </source>
</reference>
<dbReference type="RefSeq" id="WP_128155245.1">
    <property type="nucleotide sequence ID" value="NZ_JBHSOM010000016.1"/>
</dbReference>
<organism evidence="1 2">
    <name type="scientific">Paenirhodobacter huangdaonensis</name>
    <dbReference type="NCBI Taxonomy" id="2501515"/>
    <lineage>
        <taxon>Bacteria</taxon>
        <taxon>Pseudomonadati</taxon>
        <taxon>Pseudomonadota</taxon>
        <taxon>Alphaproteobacteria</taxon>
        <taxon>Rhodobacterales</taxon>
        <taxon>Rhodobacter group</taxon>
        <taxon>Paenirhodobacter</taxon>
    </lineage>
</organism>
<sequence length="101" mass="10471">MKTLSALAGALLVLAACNDPGFRGVTGVRTAEASEVGSCRFVSTITMEPGVYGPVLGDQGIKYARNKVLDSARESGANTVVFDRVEPGAAVYLISARAFSC</sequence>
<dbReference type="AlphaFoldDB" id="A0A3S3MRT7"/>
<accession>A0A3S3MRT7</accession>
<evidence type="ECO:0000313" key="2">
    <source>
        <dbReference type="Proteomes" id="UP000288071"/>
    </source>
</evidence>
<dbReference type="Proteomes" id="UP000288071">
    <property type="component" value="Unassembled WGS sequence"/>
</dbReference>
<protein>
    <recommendedName>
        <fullName evidence="3">DUF4156 domain-containing protein</fullName>
    </recommendedName>
</protein>
<comment type="caution">
    <text evidence="1">The sequence shown here is derived from an EMBL/GenBank/DDBJ whole genome shotgun (WGS) entry which is preliminary data.</text>
</comment>
<proteinExistence type="predicted"/>
<name>A0A3S3MRT7_9RHOB</name>
<evidence type="ECO:0000313" key="1">
    <source>
        <dbReference type="EMBL" id="RWR53935.1"/>
    </source>
</evidence>
<dbReference type="EMBL" id="SAVA01000002">
    <property type="protein sequence ID" value="RWR53935.1"/>
    <property type="molecule type" value="Genomic_DNA"/>
</dbReference>
<reference evidence="1" key="2">
    <citation type="submission" date="2019-01" db="EMBL/GenBank/DDBJ databases">
        <authorList>
            <person name="Li Y."/>
        </authorList>
    </citation>
    <scope>NUCLEOTIDE SEQUENCE [LARGE SCALE GENOMIC DNA]</scope>
    <source>
        <strain evidence="1">CGMCC 1.12963</strain>
    </source>
</reference>
<dbReference type="PROSITE" id="PS51257">
    <property type="entry name" value="PROKAR_LIPOPROTEIN"/>
    <property type="match status" value="1"/>
</dbReference>
<gene>
    <name evidence="1" type="ORF">EOW66_04790</name>
</gene>
<evidence type="ECO:0008006" key="3">
    <source>
        <dbReference type="Google" id="ProtNLM"/>
    </source>
</evidence>
<keyword evidence="2" id="KW-1185">Reference proteome</keyword>